<dbReference type="PANTHER" id="PTHR31845:SF17">
    <property type="entry name" value="ZN(II)2CYS6 TRANSCRIPTION FACTOR (EUROFUNG)"/>
    <property type="match status" value="1"/>
</dbReference>
<gene>
    <name evidence="7" type="ORF">BP5553_03499</name>
</gene>
<evidence type="ECO:0000256" key="4">
    <source>
        <dbReference type="ARBA" id="ARBA00023163"/>
    </source>
</evidence>
<evidence type="ECO:0008006" key="9">
    <source>
        <dbReference type="Google" id="ProtNLM"/>
    </source>
</evidence>
<accession>A0A370TUG3</accession>
<dbReference type="EMBL" id="NPIC01000002">
    <property type="protein sequence ID" value="RDL39159.1"/>
    <property type="molecule type" value="Genomic_DNA"/>
</dbReference>
<dbReference type="OrthoDB" id="39175at2759"/>
<comment type="caution">
    <text evidence="7">The sequence shown here is derived from an EMBL/GenBank/DDBJ whole genome shotgun (WGS) entry which is preliminary data.</text>
</comment>
<dbReference type="CDD" id="cd12148">
    <property type="entry name" value="fungal_TF_MHR"/>
    <property type="match status" value="1"/>
</dbReference>
<feature type="compositionally biased region" description="Polar residues" evidence="6">
    <location>
        <begin position="35"/>
        <end position="48"/>
    </location>
</feature>
<evidence type="ECO:0000256" key="1">
    <source>
        <dbReference type="ARBA" id="ARBA00004123"/>
    </source>
</evidence>
<evidence type="ECO:0000256" key="6">
    <source>
        <dbReference type="SAM" id="MobiDB-lite"/>
    </source>
</evidence>
<organism evidence="7 8">
    <name type="scientific">Venustampulla echinocandica</name>
    <dbReference type="NCBI Taxonomy" id="2656787"/>
    <lineage>
        <taxon>Eukaryota</taxon>
        <taxon>Fungi</taxon>
        <taxon>Dikarya</taxon>
        <taxon>Ascomycota</taxon>
        <taxon>Pezizomycotina</taxon>
        <taxon>Leotiomycetes</taxon>
        <taxon>Helotiales</taxon>
        <taxon>Pleuroascaceae</taxon>
        <taxon>Venustampulla</taxon>
    </lineage>
</organism>
<sequence>MAGTEPEPEPYAPDQPSNDDDLDHFLASGRLDPAHNSTTWSITAQSVWNAHRDQQPDQPAKRVAGKRRRIPATSRNQTTETRYPEQPRHLPQDPAPSGTPLAPILPSIFSSLPYPHIGRGYGGTGPQDKQLCDNLPETSTARDAHGRTSGRISTEDTMQLIDLFRDRLLVTVPILIPADYEDGERLIATYPNLVSCISYVTARYIPGYEEVRDCLVPVVSAFLQTAYNTKAANAEEELATMQALIILYVFARSNVIERPSESIFSNNISFWSIKAACEMLAMQLRLHRSSDGIRRQLQLGNPLKRNDTCVRKYLYWLWLYTTAHHVSIATGTPPSINADASIRAAPTVLQSIQSNDDVLITLREAQLCLLWDKLGEKDPSLKEWWCSIDHDDDSTSEMPPITFEDVDAALNEWKAQSSSDRISNRKGFMSLSPEYYFQYTRFCLNTHFIRRLASVNIQSREVEAIQRSVDSAVSVLSISGRLGPAKRDQLRYSPGFLFVTLSFCSSFILEAIQLFPTLFPDPALELGLIRKIASFMRDLGVDRSHGASACGRSVLRKLDATIERINRRQAPAVAAQREPGAMAMTPATSGVDEPSESMVLSDFDQYYSNSIFDFPGLVDGRIEGSEFDFGSLRYPSR</sequence>
<dbReference type="InterPro" id="IPR051089">
    <property type="entry name" value="prtT"/>
</dbReference>
<evidence type="ECO:0000313" key="7">
    <source>
        <dbReference type="EMBL" id="RDL39159.1"/>
    </source>
</evidence>
<dbReference type="GeneID" id="43596348"/>
<evidence type="ECO:0000256" key="2">
    <source>
        <dbReference type="ARBA" id="ARBA00023015"/>
    </source>
</evidence>
<dbReference type="GO" id="GO:0000976">
    <property type="term" value="F:transcription cis-regulatory region binding"/>
    <property type="evidence" value="ECO:0007669"/>
    <property type="project" value="TreeGrafter"/>
</dbReference>
<dbReference type="GO" id="GO:0005634">
    <property type="term" value="C:nucleus"/>
    <property type="evidence" value="ECO:0007669"/>
    <property type="project" value="UniProtKB-SubCell"/>
</dbReference>
<keyword evidence="2" id="KW-0805">Transcription regulation</keyword>
<feature type="compositionally biased region" description="Basic and acidic residues" evidence="6">
    <location>
        <begin position="82"/>
        <end position="91"/>
    </location>
</feature>
<dbReference type="PANTHER" id="PTHR31845">
    <property type="entry name" value="FINGER DOMAIN PROTEIN, PUTATIVE-RELATED"/>
    <property type="match status" value="1"/>
</dbReference>
<keyword evidence="3" id="KW-0238">DNA-binding</keyword>
<feature type="region of interest" description="Disordered" evidence="6">
    <location>
        <begin position="1"/>
        <end position="99"/>
    </location>
</feature>
<keyword evidence="5" id="KW-0539">Nucleus</keyword>
<evidence type="ECO:0000256" key="3">
    <source>
        <dbReference type="ARBA" id="ARBA00023125"/>
    </source>
</evidence>
<reference evidence="7 8" key="1">
    <citation type="journal article" date="2018" name="IMA Fungus">
        <title>IMA Genome-F 9: Draft genome sequence of Annulohypoxylon stygium, Aspergillus mulundensis, Berkeleyomyces basicola (syn. Thielaviopsis basicola), Ceratocystis smalleyi, two Cercospora beticola strains, Coleophoma cylindrospora, Fusarium fracticaudum, Phialophora cf. hyalina, and Morchella septimelata.</title>
        <authorList>
            <person name="Wingfield B.D."/>
            <person name="Bills G.F."/>
            <person name="Dong Y."/>
            <person name="Huang W."/>
            <person name="Nel W.J."/>
            <person name="Swalarsk-Parry B.S."/>
            <person name="Vaghefi N."/>
            <person name="Wilken P.M."/>
            <person name="An Z."/>
            <person name="de Beer Z.W."/>
            <person name="De Vos L."/>
            <person name="Chen L."/>
            <person name="Duong T.A."/>
            <person name="Gao Y."/>
            <person name="Hammerbacher A."/>
            <person name="Kikkert J.R."/>
            <person name="Li Y."/>
            <person name="Li H."/>
            <person name="Li K."/>
            <person name="Li Q."/>
            <person name="Liu X."/>
            <person name="Ma X."/>
            <person name="Naidoo K."/>
            <person name="Pethybridge S.J."/>
            <person name="Sun J."/>
            <person name="Steenkamp E.T."/>
            <person name="van der Nest M.A."/>
            <person name="van Wyk S."/>
            <person name="Wingfield M.J."/>
            <person name="Xiong C."/>
            <person name="Yue Q."/>
            <person name="Zhang X."/>
        </authorList>
    </citation>
    <scope>NUCLEOTIDE SEQUENCE [LARGE SCALE GENOMIC DNA]</scope>
    <source>
        <strain evidence="7 8">BP 5553</strain>
    </source>
</reference>
<dbReference type="RefSeq" id="XP_031871815.1">
    <property type="nucleotide sequence ID" value="XM_032012122.1"/>
</dbReference>
<dbReference type="Proteomes" id="UP000254866">
    <property type="component" value="Unassembled WGS sequence"/>
</dbReference>
<protein>
    <recommendedName>
        <fullName evidence="9">Transcription factor domain-containing protein</fullName>
    </recommendedName>
</protein>
<evidence type="ECO:0000313" key="8">
    <source>
        <dbReference type="Proteomes" id="UP000254866"/>
    </source>
</evidence>
<proteinExistence type="predicted"/>
<keyword evidence="8" id="KW-1185">Reference proteome</keyword>
<name>A0A370TUG3_9HELO</name>
<keyword evidence="4" id="KW-0804">Transcription</keyword>
<comment type="subcellular location">
    <subcellularLocation>
        <location evidence="1">Nucleus</location>
    </subcellularLocation>
</comment>
<evidence type="ECO:0000256" key="5">
    <source>
        <dbReference type="ARBA" id="ARBA00023242"/>
    </source>
</evidence>
<dbReference type="GO" id="GO:0000981">
    <property type="term" value="F:DNA-binding transcription factor activity, RNA polymerase II-specific"/>
    <property type="evidence" value="ECO:0007669"/>
    <property type="project" value="TreeGrafter"/>
</dbReference>
<dbReference type="AlphaFoldDB" id="A0A370TUG3"/>